<accession>A0A177DDC4</accession>
<dbReference type="RefSeq" id="XP_018383215.1">
    <property type="nucleotide sequence ID" value="XM_018530784.1"/>
</dbReference>
<name>A0A177DDC4_ALTAL</name>
<reference evidence="1 2" key="1">
    <citation type="submission" date="2016-05" db="EMBL/GenBank/DDBJ databases">
        <title>Comparative analysis of secretome profiles of manganese(II)-oxidizing ascomycete fungi.</title>
        <authorList>
            <consortium name="DOE Joint Genome Institute"/>
            <person name="Zeiner C.A."/>
            <person name="Purvine S.O."/>
            <person name="Zink E.M."/>
            <person name="Wu S."/>
            <person name="Pasa-Tolic L."/>
            <person name="Chaput D.L."/>
            <person name="Haridas S."/>
            <person name="Grigoriev I.V."/>
            <person name="Santelli C.M."/>
            <person name="Hansel C.M."/>
        </authorList>
    </citation>
    <scope>NUCLEOTIDE SEQUENCE [LARGE SCALE GENOMIC DNA]</scope>
    <source>
        <strain evidence="1 2">SRC1lrK2f</strain>
    </source>
</reference>
<dbReference type="VEuPathDB" id="FungiDB:CC77DRAFT_236352"/>
<gene>
    <name evidence="1" type="ORF">CC77DRAFT_236352</name>
</gene>
<dbReference type="KEGG" id="aalt:CC77DRAFT_236352"/>
<evidence type="ECO:0000313" key="1">
    <source>
        <dbReference type="EMBL" id="OAG17794.1"/>
    </source>
</evidence>
<dbReference type="GeneID" id="29116378"/>
<keyword evidence="2" id="KW-1185">Reference proteome</keyword>
<proteinExistence type="predicted"/>
<dbReference type="AlphaFoldDB" id="A0A177DDC4"/>
<protein>
    <submittedName>
        <fullName evidence="1">Uncharacterized protein</fullName>
    </submittedName>
</protein>
<organism evidence="1 2">
    <name type="scientific">Alternaria alternata</name>
    <name type="common">Alternaria rot fungus</name>
    <name type="synonym">Torula alternata</name>
    <dbReference type="NCBI Taxonomy" id="5599"/>
    <lineage>
        <taxon>Eukaryota</taxon>
        <taxon>Fungi</taxon>
        <taxon>Dikarya</taxon>
        <taxon>Ascomycota</taxon>
        <taxon>Pezizomycotina</taxon>
        <taxon>Dothideomycetes</taxon>
        <taxon>Pleosporomycetidae</taxon>
        <taxon>Pleosporales</taxon>
        <taxon>Pleosporineae</taxon>
        <taxon>Pleosporaceae</taxon>
        <taxon>Alternaria</taxon>
        <taxon>Alternaria sect. Alternaria</taxon>
        <taxon>Alternaria alternata complex</taxon>
    </lineage>
</organism>
<dbReference type="EMBL" id="KV441485">
    <property type="protein sequence ID" value="OAG17794.1"/>
    <property type="molecule type" value="Genomic_DNA"/>
</dbReference>
<evidence type="ECO:0000313" key="2">
    <source>
        <dbReference type="Proteomes" id="UP000077248"/>
    </source>
</evidence>
<sequence>MTFTSTWRRLVRRSYRVDGGISNSRLPISDSTTKTHKPYIWRRVPTVSLHSPHVTSHCTPTPYATRCSRPPFAILHKTPAAARHQPSIVLQCCHWSCDKAASESKSKVQTLSSHTSTGTVHTHIKIYVKPSLHYATHLESIPSRDRSSPEFTREILIVRLKRKHQAKSEKSCCLNSRCSSRYTAVQVTNLSPLRRILFKALRGTPHAGEFHDCPYNQTKRQIPLKY</sequence>
<dbReference type="Proteomes" id="UP000077248">
    <property type="component" value="Unassembled WGS sequence"/>
</dbReference>